<evidence type="ECO:0000256" key="1">
    <source>
        <dbReference type="SAM" id="SignalP"/>
    </source>
</evidence>
<name>A0A323V8G6_9RHOO</name>
<gene>
    <name evidence="2" type="ORF">DNK49_10150</name>
</gene>
<accession>A0A323V8G6</accession>
<keyword evidence="3" id="KW-1185">Reference proteome</keyword>
<protein>
    <submittedName>
        <fullName evidence="2">Uncharacterized protein</fullName>
    </submittedName>
</protein>
<proteinExistence type="predicted"/>
<feature type="chain" id="PRO_5016418666" evidence="1">
    <location>
        <begin position="20"/>
        <end position="101"/>
    </location>
</feature>
<evidence type="ECO:0000313" key="3">
    <source>
        <dbReference type="Proteomes" id="UP000248259"/>
    </source>
</evidence>
<reference evidence="2 3" key="1">
    <citation type="submission" date="2018-06" db="EMBL/GenBank/DDBJ databases">
        <title>Azoarcus communis strain SWub3 genome.</title>
        <authorList>
            <person name="Zorraquino Salvo V."/>
            <person name="Toubiana D."/>
            <person name="Blumwald E."/>
        </authorList>
    </citation>
    <scope>NUCLEOTIDE SEQUENCE [LARGE SCALE GENOMIC DNA]</scope>
    <source>
        <strain evidence="2 3">SWub3</strain>
    </source>
</reference>
<dbReference type="AlphaFoldDB" id="A0A323V8G6"/>
<dbReference type="OrthoDB" id="8527883at2"/>
<feature type="signal peptide" evidence="1">
    <location>
        <begin position="1"/>
        <end position="19"/>
    </location>
</feature>
<keyword evidence="1" id="KW-0732">Signal</keyword>
<comment type="caution">
    <text evidence="2">The sequence shown here is derived from an EMBL/GenBank/DDBJ whole genome shotgun (WGS) entry which is preliminary data.</text>
</comment>
<evidence type="ECO:0000313" key="2">
    <source>
        <dbReference type="EMBL" id="PZA16488.1"/>
    </source>
</evidence>
<dbReference type="RefSeq" id="WP_110524248.1">
    <property type="nucleotide sequence ID" value="NZ_QKOE01000006.1"/>
</dbReference>
<organism evidence="2 3">
    <name type="scientific">Parazoarcus communis SWub3 = DSM 12120</name>
    <dbReference type="NCBI Taxonomy" id="1121029"/>
    <lineage>
        <taxon>Bacteria</taxon>
        <taxon>Pseudomonadati</taxon>
        <taxon>Pseudomonadota</taxon>
        <taxon>Betaproteobacteria</taxon>
        <taxon>Rhodocyclales</taxon>
        <taxon>Zoogloeaceae</taxon>
        <taxon>Parazoarcus</taxon>
    </lineage>
</organism>
<sequence>MRVLILVILSLFATLPAQAQDAPAAAPAAEAGADRAWRDTTGYRFPAIAKTVADMQNLAYAMTLRDYCADARVPDDFVRERLARFSRMTGREESCQTLLDY</sequence>
<dbReference type="EMBL" id="QKOE01000006">
    <property type="protein sequence ID" value="PZA16488.1"/>
    <property type="molecule type" value="Genomic_DNA"/>
</dbReference>
<dbReference type="Proteomes" id="UP000248259">
    <property type="component" value="Unassembled WGS sequence"/>
</dbReference>